<dbReference type="PANTHER" id="PTHR10906">
    <property type="entry name" value="SECY/SEC61-ALPHA FAMILY MEMBER"/>
    <property type="match status" value="1"/>
</dbReference>
<feature type="transmembrane region" description="Helical" evidence="2">
    <location>
        <begin position="186"/>
        <end position="207"/>
    </location>
</feature>
<keyword evidence="2" id="KW-0472">Membrane</keyword>
<feature type="transmembrane region" description="Helical" evidence="2">
    <location>
        <begin position="245"/>
        <end position="264"/>
    </location>
</feature>
<evidence type="ECO:0000256" key="1">
    <source>
        <dbReference type="RuleBase" id="RU004349"/>
    </source>
</evidence>
<dbReference type="AlphaFoldDB" id="A0A154MK38"/>
<dbReference type="RefSeq" id="WP_061983848.1">
    <property type="nucleotide sequence ID" value="NZ_FOPQ01000009.1"/>
</dbReference>
<comment type="similarity">
    <text evidence="1">Belongs to the SecY/SEC61-alpha family.</text>
</comment>
<gene>
    <name evidence="3" type="ORF">AVL48_33470</name>
</gene>
<dbReference type="EMBL" id="LQCI01000014">
    <property type="protein sequence ID" value="KZB84685.1"/>
    <property type="molecule type" value="Genomic_DNA"/>
</dbReference>
<feature type="transmembrane region" description="Helical" evidence="2">
    <location>
        <begin position="129"/>
        <end position="149"/>
    </location>
</feature>
<protein>
    <submittedName>
        <fullName evidence="3">Preprotein translocase subunit SecY</fullName>
    </submittedName>
</protein>
<proteinExistence type="inferred from homology"/>
<reference evidence="3 4" key="1">
    <citation type="submission" date="2015-12" db="EMBL/GenBank/DDBJ databases">
        <title>Amycolatopsis regifaucium genome sequencing and assembly.</title>
        <authorList>
            <person name="Mayilraj S."/>
        </authorList>
    </citation>
    <scope>NUCLEOTIDE SEQUENCE [LARGE SCALE GENOMIC DNA]</scope>
    <source>
        <strain evidence="3 4">GY080</strain>
    </source>
</reference>
<name>A0A154MK38_9PSEU</name>
<feature type="transmembrane region" description="Helical" evidence="2">
    <location>
        <begin position="50"/>
        <end position="75"/>
    </location>
</feature>
<keyword evidence="2" id="KW-1133">Transmembrane helix</keyword>
<dbReference type="GO" id="GO:0016020">
    <property type="term" value="C:membrane"/>
    <property type="evidence" value="ECO:0007669"/>
    <property type="project" value="InterPro"/>
</dbReference>
<dbReference type="InterPro" id="IPR023201">
    <property type="entry name" value="SecY_dom_sf"/>
</dbReference>
<dbReference type="Proteomes" id="UP000076321">
    <property type="component" value="Unassembled WGS sequence"/>
</dbReference>
<dbReference type="SUPFAM" id="SSF103491">
    <property type="entry name" value="Preprotein translocase SecY subunit"/>
    <property type="match status" value="1"/>
</dbReference>
<sequence length="398" mass="42744">MNAHSPFLRRTLVTLGVIVLFRLGQSLPAPYVTVRAPEADHPLRRLLDLLTGGGLSTLPVFAFGVLPCLAAPPVLRGLIVVIPRLAALRAEGQAGARVLTRYRRRLTVVLGLLGAIGVLGFRGQDILDAHGAIAVVCLTAGTALVLRLAEVITDRGFGDGVRILVLVQVLAVLPSEFLRLYEKTGWAAIAVMAVVTLSVTVITIVVAQGQRRVPVRYAKRMIGVRAYGGTSTYIPLRFPQANSPAVLAAVLLSLPVLLPGAGWLGWLRDEGNPGRIAVYFVLVCLFAFNRAAVTQDMDKVAVELVRVGGFVPGIRPGPWTAEYLDFVNRRIIGFGAFCSGVVALIPVTGLALLDVSPRVPIAGVTLQVVLVFLVSVTLDTTRQAQALRLQRHYEPFLR</sequence>
<feature type="transmembrane region" description="Helical" evidence="2">
    <location>
        <begin position="359"/>
        <end position="378"/>
    </location>
</feature>
<dbReference type="Pfam" id="PF00344">
    <property type="entry name" value="SecY"/>
    <property type="match status" value="1"/>
</dbReference>
<dbReference type="Gene3D" id="1.10.3370.10">
    <property type="entry name" value="SecY subunit domain"/>
    <property type="match status" value="1"/>
</dbReference>
<feature type="transmembrane region" description="Helical" evidence="2">
    <location>
        <begin position="276"/>
        <end position="293"/>
    </location>
</feature>
<dbReference type="InterPro" id="IPR002208">
    <property type="entry name" value="SecY/SEC61-alpha"/>
</dbReference>
<evidence type="ECO:0000313" key="3">
    <source>
        <dbReference type="EMBL" id="KZB84685.1"/>
    </source>
</evidence>
<dbReference type="GO" id="GO:0015031">
    <property type="term" value="P:protein transport"/>
    <property type="evidence" value="ECO:0007669"/>
    <property type="project" value="InterPro"/>
</dbReference>
<feature type="transmembrane region" description="Helical" evidence="2">
    <location>
        <begin position="331"/>
        <end position="353"/>
    </location>
</feature>
<evidence type="ECO:0000256" key="2">
    <source>
        <dbReference type="SAM" id="Phobius"/>
    </source>
</evidence>
<dbReference type="OrthoDB" id="3638229at2"/>
<comment type="caution">
    <text evidence="3">The sequence shown here is derived from an EMBL/GenBank/DDBJ whole genome shotgun (WGS) entry which is preliminary data.</text>
</comment>
<keyword evidence="2" id="KW-0812">Transmembrane</keyword>
<accession>A0A154MK38</accession>
<organism evidence="3 4">
    <name type="scientific">Amycolatopsis regifaucium</name>
    <dbReference type="NCBI Taxonomy" id="546365"/>
    <lineage>
        <taxon>Bacteria</taxon>
        <taxon>Bacillati</taxon>
        <taxon>Actinomycetota</taxon>
        <taxon>Actinomycetes</taxon>
        <taxon>Pseudonocardiales</taxon>
        <taxon>Pseudonocardiaceae</taxon>
        <taxon>Amycolatopsis</taxon>
    </lineage>
</organism>
<feature type="transmembrane region" description="Helical" evidence="2">
    <location>
        <begin position="106"/>
        <end position="123"/>
    </location>
</feature>
<dbReference type="PIRSF" id="PIRSF004557">
    <property type="entry name" value="SecY"/>
    <property type="match status" value="1"/>
</dbReference>
<dbReference type="PRINTS" id="PR00303">
    <property type="entry name" value="SECYTRNLCASE"/>
</dbReference>
<evidence type="ECO:0000313" key="4">
    <source>
        <dbReference type="Proteomes" id="UP000076321"/>
    </source>
</evidence>
<feature type="transmembrane region" description="Helical" evidence="2">
    <location>
        <begin position="161"/>
        <end position="180"/>
    </location>
</feature>